<dbReference type="AlphaFoldDB" id="A0AAV4XGN5"/>
<evidence type="ECO:0000313" key="3">
    <source>
        <dbReference type="Proteomes" id="UP001054945"/>
    </source>
</evidence>
<evidence type="ECO:0000313" key="2">
    <source>
        <dbReference type="EMBL" id="GIY93812.1"/>
    </source>
</evidence>
<dbReference type="EMBL" id="BPLR01017709">
    <property type="protein sequence ID" value="GIY93812.1"/>
    <property type="molecule type" value="Genomic_DNA"/>
</dbReference>
<evidence type="ECO:0000256" key="1">
    <source>
        <dbReference type="SAM" id="MobiDB-lite"/>
    </source>
</evidence>
<comment type="caution">
    <text evidence="2">The sequence shown here is derived from an EMBL/GenBank/DDBJ whole genome shotgun (WGS) entry which is preliminary data.</text>
</comment>
<dbReference type="Proteomes" id="UP001054945">
    <property type="component" value="Unassembled WGS sequence"/>
</dbReference>
<sequence length="187" mass="21630">MFESSFLVRNRKVYLTWSGLGFYILPLNNEKNGPISNSFLKVKPLHLGKILRNLHHHPRVWFAPSTGNNLVIITLWRWAALGSPSYSHFAIIVEKEKKGSFNIAFSQKTKSLIVDRVAFPRDPDFGSEIYLLLPQSKTLGCRLHSSYKHRDEQRRIHCSHCNNHHSRDIVQQRTPPKPPKQGLRTVK</sequence>
<protein>
    <submittedName>
        <fullName evidence="2">Uncharacterized protein</fullName>
    </submittedName>
</protein>
<feature type="region of interest" description="Disordered" evidence="1">
    <location>
        <begin position="165"/>
        <end position="187"/>
    </location>
</feature>
<name>A0AAV4XGN5_CAEEX</name>
<proteinExistence type="predicted"/>
<keyword evidence="3" id="KW-1185">Reference proteome</keyword>
<organism evidence="2 3">
    <name type="scientific">Caerostris extrusa</name>
    <name type="common">Bark spider</name>
    <name type="synonym">Caerostris bankana</name>
    <dbReference type="NCBI Taxonomy" id="172846"/>
    <lineage>
        <taxon>Eukaryota</taxon>
        <taxon>Metazoa</taxon>
        <taxon>Ecdysozoa</taxon>
        <taxon>Arthropoda</taxon>
        <taxon>Chelicerata</taxon>
        <taxon>Arachnida</taxon>
        <taxon>Araneae</taxon>
        <taxon>Araneomorphae</taxon>
        <taxon>Entelegynae</taxon>
        <taxon>Araneoidea</taxon>
        <taxon>Araneidae</taxon>
        <taxon>Caerostris</taxon>
    </lineage>
</organism>
<accession>A0AAV4XGN5</accession>
<gene>
    <name evidence="2" type="ORF">CEXT_553141</name>
</gene>
<reference evidence="2 3" key="1">
    <citation type="submission" date="2021-06" db="EMBL/GenBank/DDBJ databases">
        <title>Caerostris extrusa draft genome.</title>
        <authorList>
            <person name="Kono N."/>
            <person name="Arakawa K."/>
        </authorList>
    </citation>
    <scope>NUCLEOTIDE SEQUENCE [LARGE SCALE GENOMIC DNA]</scope>
</reference>